<organism evidence="1 2">
    <name type="scientific">Exiguobacterium undae</name>
    <dbReference type="NCBI Taxonomy" id="169177"/>
    <lineage>
        <taxon>Bacteria</taxon>
        <taxon>Bacillati</taxon>
        <taxon>Bacillota</taxon>
        <taxon>Bacilli</taxon>
        <taxon>Bacillales</taxon>
        <taxon>Bacillales Family XII. Incertae Sedis</taxon>
        <taxon>Exiguobacterium</taxon>
    </lineage>
</organism>
<evidence type="ECO:0000313" key="2">
    <source>
        <dbReference type="Proteomes" id="UP000078447"/>
    </source>
</evidence>
<comment type="caution">
    <text evidence="1">The sequence shown here is derived from an EMBL/GenBank/DDBJ whole genome shotgun (WGS) entry which is preliminary data.</text>
</comment>
<name>A0ABX2V806_9BACL</name>
<protein>
    <recommendedName>
        <fullName evidence="3">HNH endonuclease</fullName>
    </recommendedName>
</protein>
<sequence length="376" mass="44049">MRNCIFCGETVSDKTKEHIIPQWLMRLTGDPNRQISVGLKLPQLMDGTLGDNPFRQFSFKAFQFPACSECNSAYSDLEVMTKSIVEKILNNEDISVKELDILMDWFDKIRTGLWLGFMQLNKNIANIDPKFAIDKRISSKDRMLAIYKFDHITDGINFIGSDTFVFQHLPSCFGFRINNYYFLNISFEFIFSKNLGFPFINKSTQIQDTDNFYLELKDGTNKIKHNVLPKPILDGNLHFVQPLFSNKSIICDNKNKNAIKEFYSHNEFVNNHSLDIDLGKGAIFIKKSNQSYEALVQNEKTINFSSLENLSTKFSLDTWSKTFTKMVYEYQNYLIKNYSYLHAYDNETKKSFKKKINFSVHYNKTMVKMYYRQKIR</sequence>
<dbReference type="Proteomes" id="UP000078447">
    <property type="component" value="Unassembled WGS sequence"/>
</dbReference>
<dbReference type="EMBL" id="LVVL01000002">
    <property type="protein sequence ID" value="OAN14064.1"/>
    <property type="molecule type" value="Genomic_DNA"/>
</dbReference>
<evidence type="ECO:0000313" key="1">
    <source>
        <dbReference type="EMBL" id="OAN14064.1"/>
    </source>
</evidence>
<reference evidence="1 2" key="1">
    <citation type="submission" date="2016-03" db="EMBL/GenBank/DDBJ databases">
        <authorList>
            <person name="Cho S.-Y."/>
            <person name="Lim S."/>
            <person name="Kim H."/>
            <person name="Soh E.H."/>
            <person name="Moon J.S."/>
        </authorList>
    </citation>
    <scope>NUCLEOTIDE SEQUENCE [LARGE SCALE GENOMIC DNA]</scope>
    <source>
        <strain evidence="1 2">KCTC 3810</strain>
    </source>
</reference>
<evidence type="ECO:0008006" key="3">
    <source>
        <dbReference type="Google" id="ProtNLM"/>
    </source>
</evidence>
<keyword evidence="2" id="KW-1185">Reference proteome</keyword>
<accession>A0ABX2V806</accession>
<dbReference type="RefSeq" id="WP_064506573.1">
    <property type="nucleotide sequence ID" value="NZ_LVVL01000002.1"/>
</dbReference>
<gene>
    <name evidence="1" type="ORF">A3783_16060</name>
</gene>
<proteinExistence type="predicted"/>